<protein>
    <submittedName>
        <fullName evidence="1">Uncharacterized protein</fullName>
    </submittedName>
</protein>
<accession>A0A9P1KIG2</accession>
<sequence>MGRPGLEPGTNRLKAEYSTIELATLVSGFCNLTQFSIVA</sequence>
<evidence type="ECO:0000313" key="2">
    <source>
        <dbReference type="Proteomes" id="UP000032946"/>
    </source>
</evidence>
<dbReference type="Proteomes" id="UP000032946">
    <property type="component" value="Chromosome"/>
</dbReference>
<organism evidence="1 2">
    <name type="scientific">Limnospira indica PCC 8005</name>
    <dbReference type="NCBI Taxonomy" id="376219"/>
    <lineage>
        <taxon>Bacteria</taxon>
        <taxon>Bacillati</taxon>
        <taxon>Cyanobacteriota</taxon>
        <taxon>Cyanophyceae</taxon>
        <taxon>Oscillatoriophycideae</taxon>
        <taxon>Oscillatoriales</taxon>
        <taxon>Sirenicapillariaceae</taxon>
        <taxon>Limnospira</taxon>
    </lineage>
</organism>
<dbReference type="AlphaFoldDB" id="A0A9P1KIG2"/>
<gene>
    <name evidence="1" type="ORF">ARTHRO_41358</name>
</gene>
<keyword evidence="2" id="KW-1185">Reference proteome</keyword>
<proteinExistence type="predicted"/>
<reference evidence="1 2" key="1">
    <citation type="submission" date="2014-02" db="EMBL/GenBank/DDBJ databases">
        <authorList>
            <person name="Genoscope - CEA"/>
        </authorList>
    </citation>
    <scope>NUCLEOTIDE SEQUENCE [LARGE SCALE GENOMIC DNA]</scope>
    <source>
        <strain evidence="1 2">PCC 8005</strain>
    </source>
</reference>
<dbReference type="EMBL" id="FO818640">
    <property type="protein sequence ID" value="CDM96949.1"/>
    <property type="molecule type" value="Genomic_DNA"/>
</dbReference>
<name>A0A9P1KIG2_9CYAN</name>
<evidence type="ECO:0000313" key="1">
    <source>
        <dbReference type="EMBL" id="CDM96949.1"/>
    </source>
</evidence>